<name>A0AAW1IEM5_POPJA</name>
<keyword evidence="2" id="KW-1185">Reference proteome</keyword>
<comment type="caution">
    <text evidence="1">The sequence shown here is derived from an EMBL/GenBank/DDBJ whole genome shotgun (WGS) entry which is preliminary data.</text>
</comment>
<dbReference type="Proteomes" id="UP001458880">
    <property type="component" value="Unassembled WGS sequence"/>
</dbReference>
<reference evidence="1 2" key="1">
    <citation type="journal article" date="2024" name="BMC Genomics">
        <title>De novo assembly and annotation of Popillia japonica's genome with initial clues to its potential as an invasive pest.</title>
        <authorList>
            <person name="Cucini C."/>
            <person name="Boschi S."/>
            <person name="Funari R."/>
            <person name="Cardaioli E."/>
            <person name="Iannotti N."/>
            <person name="Marturano G."/>
            <person name="Paoli F."/>
            <person name="Bruttini M."/>
            <person name="Carapelli A."/>
            <person name="Frati F."/>
            <person name="Nardi F."/>
        </authorList>
    </citation>
    <scope>NUCLEOTIDE SEQUENCE [LARGE SCALE GENOMIC DNA]</scope>
    <source>
        <strain evidence="1">DMR45628</strain>
    </source>
</reference>
<protein>
    <submittedName>
        <fullName evidence="1">Uncharacterized protein</fullName>
    </submittedName>
</protein>
<evidence type="ECO:0000313" key="2">
    <source>
        <dbReference type="Proteomes" id="UP001458880"/>
    </source>
</evidence>
<organism evidence="1 2">
    <name type="scientific">Popillia japonica</name>
    <name type="common">Japanese beetle</name>
    <dbReference type="NCBI Taxonomy" id="7064"/>
    <lineage>
        <taxon>Eukaryota</taxon>
        <taxon>Metazoa</taxon>
        <taxon>Ecdysozoa</taxon>
        <taxon>Arthropoda</taxon>
        <taxon>Hexapoda</taxon>
        <taxon>Insecta</taxon>
        <taxon>Pterygota</taxon>
        <taxon>Neoptera</taxon>
        <taxon>Endopterygota</taxon>
        <taxon>Coleoptera</taxon>
        <taxon>Polyphaga</taxon>
        <taxon>Scarabaeiformia</taxon>
        <taxon>Scarabaeidae</taxon>
        <taxon>Rutelinae</taxon>
        <taxon>Popillia</taxon>
    </lineage>
</organism>
<gene>
    <name evidence="1" type="ORF">QE152_g35971</name>
</gene>
<evidence type="ECO:0000313" key="1">
    <source>
        <dbReference type="EMBL" id="KAK9687835.1"/>
    </source>
</evidence>
<dbReference type="AlphaFoldDB" id="A0AAW1IEM5"/>
<sequence length="90" mass="10364">MRKEEEMKITRKIFPKAAREVIRKESAMETWDEVLSSYEVNVGSNKFLDMVAKSMGANIKKRMVTIGINNKKLLTDKIKVMSRKRSPCNG</sequence>
<accession>A0AAW1IEM5</accession>
<proteinExistence type="predicted"/>
<dbReference type="EMBL" id="JASPKY010000620">
    <property type="protein sequence ID" value="KAK9687835.1"/>
    <property type="molecule type" value="Genomic_DNA"/>
</dbReference>